<reference evidence="1" key="1">
    <citation type="journal article" date="2019" name="bioRxiv">
        <title>The Genome of the Zebra Mussel, Dreissena polymorpha: A Resource for Invasive Species Research.</title>
        <authorList>
            <person name="McCartney M.A."/>
            <person name="Auch B."/>
            <person name="Kono T."/>
            <person name="Mallez S."/>
            <person name="Zhang Y."/>
            <person name="Obille A."/>
            <person name="Becker A."/>
            <person name="Abrahante J.E."/>
            <person name="Garbe J."/>
            <person name="Badalamenti J.P."/>
            <person name="Herman A."/>
            <person name="Mangelson H."/>
            <person name="Liachko I."/>
            <person name="Sullivan S."/>
            <person name="Sone E.D."/>
            <person name="Koren S."/>
            <person name="Silverstein K.A.T."/>
            <person name="Beckman K.B."/>
            <person name="Gohl D.M."/>
        </authorList>
    </citation>
    <scope>NUCLEOTIDE SEQUENCE</scope>
    <source>
        <strain evidence="1">Duluth1</strain>
        <tissue evidence="1">Whole animal</tissue>
    </source>
</reference>
<proteinExistence type="predicted"/>
<dbReference type="AlphaFoldDB" id="A0A9D3Y8S4"/>
<dbReference type="OrthoDB" id="6043301at2759"/>
<comment type="caution">
    <text evidence="1">The sequence shown here is derived from an EMBL/GenBank/DDBJ whole genome shotgun (WGS) entry which is preliminary data.</text>
</comment>
<organism evidence="1 2">
    <name type="scientific">Dreissena polymorpha</name>
    <name type="common">Zebra mussel</name>
    <name type="synonym">Mytilus polymorpha</name>
    <dbReference type="NCBI Taxonomy" id="45954"/>
    <lineage>
        <taxon>Eukaryota</taxon>
        <taxon>Metazoa</taxon>
        <taxon>Spiralia</taxon>
        <taxon>Lophotrochozoa</taxon>
        <taxon>Mollusca</taxon>
        <taxon>Bivalvia</taxon>
        <taxon>Autobranchia</taxon>
        <taxon>Heteroconchia</taxon>
        <taxon>Euheterodonta</taxon>
        <taxon>Imparidentia</taxon>
        <taxon>Neoheterodontei</taxon>
        <taxon>Myida</taxon>
        <taxon>Dreissenoidea</taxon>
        <taxon>Dreissenidae</taxon>
        <taxon>Dreissena</taxon>
    </lineage>
</organism>
<protein>
    <submittedName>
        <fullName evidence="1">Uncharacterized protein</fullName>
    </submittedName>
</protein>
<dbReference type="EMBL" id="JAIWYP010000016">
    <property type="protein sequence ID" value="KAH3695928.1"/>
    <property type="molecule type" value="Genomic_DNA"/>
</dbReference>
<keyword evidence="2" id="KW-1185">Reference proteome</keyword>
<sequence>MESLIASATSMRHMHLVGAAALLVITLTTLQIGITDARSLTADDGLFPENINKRNTWWSKKSLDTMNTIPHSNYDNADFEFNQCQDALEVYSCYVNKCVQSFFTCSRQSVSEELFGACKMVHRMCAKSCSKGGMLDDLIR</sequence>
<evidence type="ECO:0000313" key="1">
    <source>
        <dbReference type="EMBL" id="KAH3695928.1"/>
    </source>
</evidence>
<gene>
    <name evidence="1" type="ORF">DPMN_083387</name>
</gene>
<name>A0A9D3Y8S4_DREPO</name>
<dbReference type="Proteomes" id="UP000828390">
    <property type="component" value="Unassembled WGS sequence"/>
</dbReference>
<evidence type="ECO:0000313" key="2">
    <source>
        <dbReference type="Proteomes" id="UP000828390"/>
    </source>
</evidence>
<accession>A0A9D3Y8S4</accession>
<reference evidence="1" key="2">
    <citation type="submission" date="2020-11" db="EMBL/GenBank/DDBJ databases">
        <authorList>
            <person name="McCartney M.A."/>
            <person name="Auch B."/>
            <person name="Kono T."/>
            <person name="Mallez S."/>
            <person name="Becker A."/>
            <person name="Gohl D.M."/>
            <person name="Silverstein K.A.T."/>
            <person name="Koren S."/>
            <person name="Bechman K.B."/>
            <person name="Herman A."/>
            <person name="Abrahante J.E."/>
            <person name="Garbe J."/>
        </authorList>
    </citation>
    <scope>NUCLEOTIDE SEQUENCE</scope>
    <source>
        <strain evidence="1">Duluth1</strain>
        <tissue evidence="1">Whole animal</tissue>
    </source>
</reference>